<dbReference type="SUPFAM" id="SSF49452">
    <property type="entry name" value="Starch-binding domain-like"/>
    <property type="match status" value="1"/>
</dbReference>
<proteinExistence type="predicted"/>
<feature type="region of interest" description="Disordered" evidence="1">
    <location>
        <begin position="443"/>
        <end position="463"/>
    </location>
</feature>
<name>A0A3L6ZVL3_9MICO</name>
<gene>
    <name evidence="3" type="ORF">D9V29_05745</name>
</gene>
<reference evidence="3 4" key="1">
    <citation type="submission" date="2018-10" db="EMBL/GenBank/DDBJ databases">
        <authorList>
            <person name="Li J."/>
        </authorList>
    </citation>
    <scope>NUCLEOTIDE SEQUENCE [LARGE SCALE GENOMIC DNA]</scope>
    <source>
        <strain evidence="3 4">CCTCC AB209002</strain>
    </source>
</reference>
<dbReference type="Proteomes" id="UP000270299">
    <property type="component" value="Unassembled WGS sequence"/>
</dbReference>
<dbReference type="InterPro" id="IPR013784">
    <property type="entry name" value="Carb-bd-like_fold"/>
</dbReference>
<sequence length="463" mass="47909">MQHASSKIGQDNHDGGLTLIELVVAMMVFAMIAVGVSMSITGVLTMTSDSRARVAATNLAASEIDLARSYDDVFKVLSRTETKTVDNTPFTVKRSISWVSTAGTDVSCSTAGGALQYKRVNVTVTWPGNTSAKVRSDTILTPGSRINEPTTGTILVSVKGASGEGTPGVVVSAAATAGGGPVTTTAPKTDSDGCSYLLKVVPGTYNVSLSKADHVDNLHNPSPTQPVTVLAGQSTAVLFAYDTAATYNVKYAAMPTPVSPLPGPIIVPSTMDVSIFGGDTPVVRDLSSTLKLYPQTAGYQMVTGAFAVETATKPCTVVDPTSWLDDVSVTPPKIGHLPSLVGTVPPTPVDISVPVGVVTIKGDTTAARWLFAERVISGADPSSGRPACMQPVTHKFGSAVIPSGVGNTVTVGLPFGAWKFYSSTHADGRSPLWLNTSRVTVQTSAQPAPGSSVFTLDPRSVTP</sequence>
<feature type="transmembrane region" description="Helical" evidence="2">
    <location>
        <begin position="22"/>
        <end position="44"/>
    </location>
</feature>
<evidence type="ECO:0000313" key="4">
    <source>
        <dbReference type="Proteomes" id="UP000270299"/>
    </source>
</evidence>
<evidence type="ECO:0000256" key="2">
    <source>
        <dbReference type="SAM" id="Phobius"/>
    </source>
</evidence>
<comment type="caution">
    <text evidence="3">The sequence shown here is derived from an EMBL/GenBank/DDBJ whole genome shotgun (WGS) entry which is preliminary data.</text>
</comment>
<dbReference type="InterPro" id="IPR012902">
    <property type="entry name" value="N_methyl_site"/>
</dbReference>
<keyword evidence="2" id="KW-0472">Membrane</keyword>
<dbReference type="AlphaFoldDB" id="A0A3L6ZVL3"/>
<evidence type="ECO:0000313" key="3">
    <source>
        <dbReference type="EMBL" id="RLP71937.1"/>
    </source>
</evidence>
<keyword evidence="4" id="KW-1185">Reference proteome</keyword>
<protein>
    <recommendedName>
        <fullName evidence="5">Prepilin-type N-terminal cleavage/methylation domain-containing protein</fullName>
    </recommendedName>
</protein>
<dbReference type="GO" id="GO:0030246">
    <property type="term" value="F:carbohydrate binding"/>
    <property type="evidence" value="ECO:0007669"/>
    <property type="project" value="InterPro"/>
</dbReference>
<keyword evidence="2" id="KW-1133">Transmembrane helix</keyword>
<dbReference type="Gene3D" id="2.60.40.1120">
    <property type="entry name" value="Carboxypeptidase-like, regulatory domain"/>
    <property type="match status" value="1"/>
</dbReference>
<accession>A0A3L6ZVL3</accession>
<evidence type="ECO:0000256" key="1">
    <source>
        <dbReference type="SAM" id="MobiDB-lite"/>
    </source>
</evidence>
<evidence type="ECO:0008006" key="5">
    <source>
        <dbReference type="Google" id="ProtNLM"/>
    </source>
</evidence>
<organism evidence="3 4">
    <name type="scientific">Mycetocola manganoxydans</name>
    <dbReference type="NCBI Taxonomy" id="699879"/>
    <lineage>
        <taxon>Bacteria</taxon>
        <taxon>Bacillati</taxon>
        <taxon>Actinomycetota</taxon>
        <taxon>Actinomycetes</taxon>
        <taxon>Micrococcales</taxon>
        <taxon>Microbacteriaceae</taxon>
        <taxon>Mycetocola</taxon>
    </lineage>
</organism>
<dbReference type="EMBL" id="RCUV01000006">
    <property type="protein sequence ID" value="RLP71937.1"/>
    <property type="molecule type" value="Genomic_DNA"/>
</dbReference>
<dbReference type="PROSITE" id="PS00409">
    <property type="entry name" value="PROKAR_NTER_METHYL"/>
    <property type="match status" value="1"/>
</dbReference>
<keyword evidence="2" id="KW-0812">Transmembrane</keyword>
<dbReference type="OrthoDB" id="5244741at2"/>
<dbReference type="RefSeq" id="WP_121672385.1">
    <property type="nucleotide sequence ID" value="NZ_BMXM01000005.1"/>
</dbReference>